<keyword evidence="2" id="KW-0479">Metal-binding</keyword>
<protein>
    <recommendedName>
        <fullName evidence="4">Peptidase M28 domain-containing protein</fullName>
    </recommendedName>
</protein>
<evidence type="ECO:0000313" key="5">
    <source>
        <dbReference type="EMBL" id="ENH97405.1"/>
    </source>
</evidence>
<keyword evidence="3" id="KW-0378">Hydrolase</keyword>
<dbReference type="Pfam" id="PF04389">
    <property type="entry name" value="Peptidase_M28"/>
    <property type="match status" value="1"/>
</dbReference>
<dbReference type="Gene3D" id="3.40.630.10">
    <property type="entry name" value="Zn peptidases"/>
    <property type="match status" value="1"/>
</dbReference>
<keyword evidence="6" id="KW-1185">Reference proteome</keyword>
<dbReference type="PANTHER" id="PTHR42994:SF2">
    <property type="entry name" value="PEPTIDASE"/>
    <property type="match status" value="1"/>
</dbReference>
<organism evidence="5 6">
    <name type="scientific">Gracilibacillus halophilus YIM-C55.5</name>
    <dbReference type="NCBI Taxonomy" id="1308866"/>
    <lineage>
        <taxon>Bacteria</taxon>
        <taxon>Bacillati</taxon>
        <taxon>Bacillota</taxon>
        <taxon>Bacilli</taxon>
        <taxon>Bacillales</taxon>
        <taxon>Bacillaceae</taxon>
        <taxon>Gracilibacillus</taxon>
    </lineage>
</organism>
<evidence type="ECO:0000313" key="6">
    <source>
        <dbReference type="Proteomes" id="UP000012283"/>
    </source>
</evidence>
<sequence>MTKQSLIETFIDLVKINSETKHERKIADHLINLFFELGLEVTEDEIGETTDHEAGNLIVRYPANQPDKPAIFFTAHMDTVTPGIEIQPEVKTDYIYSDGTTILGADDKAGVAAMIEAIKQLSSMSLTHGDIYFVITTGEESGLIGSKYFSIERLPVSYGYALDSDGDVGHIVTTAPAQRKIFATITGKSAHAGVQPEKGVSAISITQRPLPK</sequence>
<dbReference type="RefSeq" id="WP_003466304.1">
    <property type="nucleotide sequence ID" value="NZ_APML01000019.1"/>
</dbReference>
<dbReference type="AlphaFoldDB" id="N4WSQ4"/>
<dbReference type="PATRIC" id="fig|1308866.3.peg.1073"/>
<evidence type="ECO:0000256" key="1">
    <source>
        <dbReference type="ARBA" id="ARBA00001947"/>
    </source>
</evidence>
<dbReference type="MEROPS" id="M20.018"/>
<comment type="cofactor">
    <cofactor evidence="1">
        <name>Zn(2+)</name>
        <dbReference type="ChEBI" id="CHEBI:29105"/>
    </cofactor>
</comment>
<dbReference type="PANTHER" id="PTHR42994">
    <property type="entry name" value="PEPTIDASE T"/>
    <property type="match status" value="1"/>
</dbReference>
<gene>
    <name evidence="5" type="ORF">J416_05313</name>
</gene>
<reference evidence="5 6" key="1">
    <citation type="submission" date="2013-03" db="EMBL/GenBank/DDBJ databases">
        <title>Draft genome sequence of Gracibacillus halophilus YIM-C55.5, a moderately halophilic and thermophilic organism from the Xiaochaidamu salt lake.</title>
        <authorList>
            <person name="Sugumar T."/>
            <person name="Polireddy D.R."/>
            <person name="Antony A."/>
            <person name="Madhava Y.R."/>
            <person name="Sivakumar N."/>
        </authorList>
    </citation>
    <scope>NUCLEOTIDE SEQUENCE [LARGE SCALE GENOMIC DNA]</scope>
    <source>
        <strain evidence="5 6">YIM-C55.5</strain>
    </source>
</reference>
<dbReference type="STRING" id="1308866.J416_05313"/>
<dbReference type="Proteomes" id="UP000012283">
    <property type="component" value="Unassembled WGS sequence"/>
</dbReference>
<dbReference type="EMBL" id="APML01000019">
    <property type="protein sequence ID" value="ENH97405.1"/>
    <property type="molecule type" value="Genomic_DNA"/>
</dbReference>
<name>N4WSQ4_9BACI</name>
<dbReference type="GO" id="GO:0046872">
    <property type="term" value="F:metal ion binding"/>
    <property type="evidence" value="ECO:0007669"/>
    <property type="project" value="UniProtKB-KW"/>
</dbReference>
<dbReference type="InterPro" id="IPR001261">
    <property type="entry name" value="ArgE/DapE_CS"/>
</dbReference>
<dbReference type="InterPro" id="IPR007484">
    <property type="entry name" value="Peptidase_M28"/>
</dbReference>
<evidence type="ECO:0000259" key="4">
    <source>
        <dbReference type="Pfam" id="PF04389"/>
    </source>
</evidence>
<accession>N4WSQ4</accession>
<feature type="domain" description="Peptidase M28" evidence="4">
    <location>
        <begin position="56"/>
        <end position="158"/>
    </location>
</feature>
<evidence type="ECO:0000256" key="3">
    <source>
        <dbReference type="ARBA" id="ARBA00022801"/>
    </source>
</evidence>
<proteinExistence type="predicted"/>
<dbReference type="PROSITE" id="PS00759">
    <property type="entry name" value="ARGE_DAPE_CPG2_2"/>
    <property type="match status" value="1"/>
</dbReference>
<comment type="caution">
    <text evidence="5">The sequence shown here is derived from an EMBL/GenBank/DDBJ whole genome shotgun (WGS) entry which is preliminary data.</text>
</comment>
<dbReference type="SUPFAM" id="SSF53187">
    <property type="entry name" value="Zn-dependent exopeptidases"/>
    <property type="match status" value="1"/>
</dbReference>
<evidence type="ECO:0000256" key="2">
    <source>
        <dbReference type="ARBA" id="ARBA00022723"/>
    </source>
</evidence>
<dbReference type="eggNOG" id="COG2195">
    <property type="taxonomic scope" value="Bacteria"/>
</dbReference>